<evidence type="ECO:0000313" key="3">
    <source>
        <dbReference type="EMBL" id="CAE7434627.1"/>
    </source>
</evidence>
<feature type="coiled-coil region" evidence="1">
    <location>
        <begin position="493"/>
        <end position="636"/>
    </location>
</feature>
<evidence type="ECO:0000256" key="1">
    <source>
        <dbReference type="SAM" id="Coils"/>
    </source>
</evidence>
<dbReference type="OrthoDB" id="10522890at2759"/>
<dbReference type="Proteomes" id="UP000604046">
    <property type="component" value="Unassembled WGS sequence"/>
</dbReference>
<proteinExistence type="predicted"/>
<feature type="coiled-coil region" evidence="1">
    <location>
        <begin position="195"/>
        <end position="310"/>
    </location>
</feature>
<name>A0A812RE11_9DINO</name>
<gene>
    <name evidence="3" type="ORF">SNAT2548_LOCUS23604</name>
</gene>
<protein>
    <submittedName>
        <fullName evidence="3">Uncharacterized protein</fullName>
    </submittedName>
</protein>
<dbReference type="AlphaFoldDB" id="A0A812RE11"/>
<evidence type="ECO:0000256" key="2">
    <source>
        <dbReference type="SAM" id="MobiDB-lite"/>
    </source>
</evidence>
<dbReference type="EMBL" id="CAJNDS010002327">
    <property type="protein sequence ID" value="CAE7434627.1"/>
    <property type="molecule type" value="Genomic_DNA"/>
</dbReference>
<evidence type="ECO:0000313" key="4">
    <source>
        <dbReference type="Proteomes" id="UP000604046"/>
    </source>
</evidence>
<feature type="coiled-coil region" evidence="1">
    <location>
        <begin position="336"/>
        <end position="454"/>
    </location>
</feature>
<reference evidence="3" key="1">
    <citation type="submission" date="2021-02" db="EMBL/GenBank/DDBJ databases">
        <authorList>
            <person name="Dougan E. K."/>
            <person name="Rhodes N."/>
            <person name="Thang M."/>
            <person name="Chan C."/>
        </authorList>
    </citation>
    <scope>NUCLEOTIDE SEQUENCE</scope>
</reference>
<organism evidence="3 4">
    <name type="scientific">Symbiodinium natans</name>
    <dbReference type="NCBI Taxonomy" id="878477"/>
    <lineage>
        <taxon>Eukaryota</taxon>
        <taxon>Sar</taxon>
        <taxon>Alveolata</taxon>
        <taxon>Dinophyceae</taxon>
        <taxon>Suessiales</taxon>
        <taxon>Symbiodiniaceae</taxon>
        <taxon>Symbiodinium</taxon>
    </lineage>
</organism>
<feature type="region of interest" description="Disordered" evidence="2">
    <location>
        <begin position="775"/>
        <end position="796"/>
    </location>
</feature>
<comment type="caution">
    <text evidence="3">The sequence shown here is derived from an EMBL/GenBank/DDBJ whole genome shotgun (WGS) entry which is preliminary data.</text>
</comment>
<keyword evidence="1" id="KW-0175">Coiled coil</keyword>
<sequence length="845" mass="95789">MAQRADSTSQHLSKLGGSIPEHQPITYTFQAHGDTNISAFSQQRLQPWGNWGTGEEVASIAGCLASLSEQLTIQPVPQDRCGQKASCECREDTFTSFVCVTQELGFEPVPDKASRQSYEASAYLGFRWSQLVCLYGYVMCEMRYCFEQSMHTDGSSFDSKGGLSPKGTCAPVCIGQVESWSEDGVMVDSPRQEMLLLQQEAVAKLKRQLAEEQAKAQKREEQTEQVSSALAATISSLRLNRMQAIASCERLEEENISLKHRLPELDVLLAHERGKSETLEETMKELELQVASLKDKCKVADEEAVRSERKWRLDDAQHQEASQALHLHTTSLQTEVQLARDEALSERRRREELEKTWQQDVQRLQLQAEAIRQDKADARQWDEAERRLLDEQHRCLELTEDLKRLQQEGRAELATERRRMQTLREEQREAARDISAERKTSRHLAQQLKRYEEEEFRTSRKEDSLRLLRSFEAWHRRTLQNMRQLDSQRKVDVKATSQELQEAGRKLALQEDKVKAAFGRATTAEADFASEMFACQKLQQELRDMQHRLDSEAIIYRSKAAAQEALLAAERTERQKLEEQLVVVRCKSEETQEACAAREALRCAEVQAQLFAQAEMAESRREVSQLRAELAACRAASETSTLRSPSRWRGGPEDSLTHALLHATVRTVTNGYHGADSITSSWEVRHSRDGRDQFAALLQSSSIAVASLLKQVRRLDDAHRTLAGEGGDARATPAQLRAVRALEKQTTMLERTNKEWTTSLAATNEDVGMFVNGDPARQGKNGYQSPDVDEEVPTSPAARGQVMVSVLRRTEGRLERLHERLLRLLPSEAPDDSFKQEPLSQTTGW</sequence>
<keyword evidence="4" id="KW-1185">Reference proteome</keyword>
<accession>A0A812RE11</accession>